<evidence type="ECO:0000313" key="2">
    <source>
        <dbReference type="WBParaSite" id="PDA_v2.g29020.t1"/>
    </source>
</evidence>
<dbReference type="Proteomes" id="UP000887578">
    <property type="component" value="Unplaced"/>
</dbReference>
<proteinExistence type="predicted"/>
<keyword evidence="1" id="KW-1185">Reference proteome</keyword>
<organism evidence="1 2">
    <name type="scientific">Panagrolaimus davidi</name>
    <dbReference type="NCBI Taxonomy" id="227884"/>
    <lineage>
        <taxon>Eukaryota</taxon>
        <taxon>Metazoa</taxon>
        <taxon>Ecdysozoa</taxon>
        <taxon>Nematoda</taxon>
        <taxon>Chromadorea</taxon>
        <taxon>Rhabditida</taxon>
        <taxon>Tylenchina</taxon>
        <taxon>Panagrolaimomorpha</taxon>
        <taxon>Panagrolaimoidea</taxon>
        <taxon>Panagrolaimidae</taxon>
        <taxon>Panagrolaimus</taxon>
    </lineage>
</organism>
<accession>A0A914QBH6</accession>
<dbReference type="Gene3D" id="3.30.310.50">
    <property type="entry name" value="Alpha-D-phosphohexomutase, C-terminal domain"/>
    <property type="match status" value="1"/>
</dbReference>
<dbReference type="SUPFAM" id="SSF55957">
    <property type="entry name" value="Phosphoglucomutase, C-terminal domain"/>
    <property type="match status" value="1"/>
</dbReference>
<sequence length="93" mass="10360">MGNPMVRCATENIRVGTPMDDLYTLQYEKLILSNDTVASFGSKYGNCNVFLRPSGTENYMRLKVDMEKGDDPKALELLVSVIQNGVRLVGMLL</sequence>
<reference evidence="2" key="1">
    <citation type="submission" date="2022-11" db="UniProtKB">
        <authorList>
            <consortium name="WormBaseParasite"/>
        </authorList>
    </citation>
    <scope>IDENTIFICATION</scope>
</reference>
<dbReference type="GO" id="GO:0016868">
    <property type="term" value="F:intramolecular phosphotransferase activity"/>
    <property type="evidence" value="ECO:0007669"/>
    <property type="project" value="InterPro"/>
</dbReference>
<dbReference type="InterPro" id="IPR036900">
    <property type="entry name" value="A-D-PHexomutase_C_sf"/>
</dbReference>
<evidence type="ECO:0000313" key="1">
    <source>
        <dbReference type="Proteomes" id="UP000887578"/>
    </source>
</evidence>
<name>A0A914QBH6_9BILA</name>
<dbReference type="AlphaFoldDB" id="A0A914QBH6"/>
<dbReference type="WBParaSite" id="PDA_v2.g29020.t1">
    <property type="protein sequence ID" value="PDA_v2.g29020.t1"/>
    <property type="gene ID" value="PDA_v2.g29020"/>
</dbReference>
<protein>
    <submittedName>
        <fullName evidence="2">Phosphoglucomutase</fullName>
    </submittedName>
</protein>